<dbReference type="FunFam" id="2.120.10.30:FF:000045">
    <property type="entry name" value="Blast:Protein yellow"/>
    <property type="match status" value="1"/>
</dbReference>
<keyword evidence="3" id="KW-0964">Secreted</keyword>
<feature type="transmembrane region" description="Helical" evidence="6">
    <location>
        <begin position="473"/>
        <end position="489"/>
    </location>
</feature>
<dbReference type="Proteomes" id="UP000719412">
    <property type="component" value="Unassembled WGS sequence"/>
</dbReference>
<gene>
    <name evidence="8" type="ORF">GEV33_013106</name>
</gene>
<evidence type="ECO:0000313" key="8">
    <source>
        <dbReference type="EMBL" id="KAH0809686.1"/>
    </source>
</evidence>
<evidence type="ECO:0000256" key="3">
    <source>
        <dbReference type="ARBA" id="ARBA00022525"/>
    </source>
</evidence>
<comment type="subcellular location">
    <subcellularLocation>
        <location evidence="1">Secreted</location>
    </subcellularLocation>
</comment>
<dbReference type="Gene3D" id="2.120.10.30">
    <property type="entry name" value="TolB, C-terminal domain"/>
    <property type="match status" value="1"/>
</dbReference>
<dbReference type="PANTHER" id="PTHR10009:SF18">
    <property type="entry name" value="PROTEIN YELLOW-LIKE PROTEIN"/>
    <property type="match status" value="1"/>
</dbReference>
<keyword evidence="6" id="KW-0472">Membrane</keyword>
<dbReference type="Pfam" id="PF03022">
    <property type="entry name" value="MRJP"/>
    <property type="match status" value="1"/>
</dbReference>
<reference evidence="8" key="1">
    <citation type="journal article" date="2020" name="J Insects Food Feed">
        <title>The yellow mealworm (Tenebrio molitor) genome: a resource for the emerging insects as food and feed industry.</title>
        <authorList>
            <person name="Eriksson T."/>
            <person name="Andere A."/>
            <person name="Kelstrup H."/>
            <person name="Emery V."/>
            <person name="Picard C."/>
        </authorList>
    </citation>
    <scope>NUCLEOTIDE SEQUENCE</scope>
    <source>
        <strain evidence="8">Stoneville</strain>
        <tissue evidence="8">Whole head</tissue>
    </source>
</reference>
<protein>
    <submittedName>
        <fullName evidence="8">Uncharacterized protein</fullName>
    </submittedName>
</protein>
<keyword evidence="6" id="KW-1133">Transmembrane helix</keyword>
<dbReference type="SUPFAM" id="SSF101898">
    <property type="entry name" value="NHL repeat"/>
    <property type="match status" value="1"/>
</dbReference>
<comment type="caution">
    <text evidence="8">The sequence shown here is derived from an EMBL/GenBank/DDBJ whole genome shotgun (WGS) entry which is preliminary data.</text>
</comment>
<evidence type="ECO:0000256" key="2">
    <source>
        <dbReference type="ARBA" id="ARBA00009127"/>
    </source>
</evidence>
<dbReference type="AlphaFoldDB" id="A0A8J6H8I6"/>
<feature type="chain" id="PRO_5035287745" evidence="7">
    <location>
        <begin position="19"/>
        <end position="490"/>
    </location>
</feature>
<keyword evidence="4 7" id="KW-0732">Signal</keyword>
<feature type="signal peptide" evidence="7">
    <location>
        <begin position="1"/>
        <end position="18"/>
    </location>
</feature>
<evidence type="ECO:0000313" key="9">
    <source>
        <dbReference type="Proteomes" id="UP000719412"/>
    </source>
</evidence>
<dbReference type="EMBL" id="JABDTM020027986">
    <property type="protein sequence ID" value="KAH0809686.1"/>
    <property type="molecule type" value="Genomic_DNA"/>
</dbReference>
<keyword evidence="9" id="KW-1185">Reference proteome</keyword>
<dbReference type="PANTHER" id="PTHR10009">
    <property type="entry name" value="PROTEIN YELLOW-RELATED"/>
    <property type="match status" value="1"/>
</dbReference>
<comment type="similarity">
    <text evidence="2">Belongs to the major royal jelly protein family.</text>
</comment>
<dbReference type="PRINTS" id="PR01366">
    <property type="entry name" value="ROYALJELLY"/>
</dbReference>
<name>A0A8J6H8I6_TENMO</name>
<evidence type="ECO:0000256" key="7">
    <source>
        <dbReference type="SAM" id="SignalP"/>
    </source>
</evidence>
<dbReference type="InterPro" id="IPR017996">
    <property type="entry name" value="MRJP/yellow-related"/>
</dbReference>
<organism evidence="8 9">
    <name type="scientific">Tenebrio molitor</name>
    <name type="common">Yellow mealworm beetle</name>
    <dbReference type="NCBI Taxonomy" id="7067"/>
    <lineage>
        <taxon>Eukaryota</taxon>
        <taxon>Metazoa</taxon>
        <taxon>Ecdysozoa</taxon>
        <taxon>Arthropoda</taxon>
        <taxon>Hexapoda</taxon>
        <taxon>Insecta</taxon>
        <taxon>Pterygota</taxon>
        <taxon>Neoptera</taxon>
        <taxon>Endopterygota</taxon>
        <taxon>Coleoptera</taxon>
        <taxon>Polyphaga</taxon>
        <taxon>Cucujiformia</taxon>
        <taxon>Tenebrionidae</taxon>
        <taxon>Tenebrio</taxon>
    </lineage>
</organism>
<proteinExistence type="inferred from homology"/>
<accession>A0A8J6H8I6</accession>
<evidence type="ECO:0000256" key="5">
    <source>
        <dbReference type="SAM" id="MobiDB-lite"/>
    </source>
</evidence>
<sequence>MKPLTCLSLLALLCGAAPQSVRFYVIRQWKYVNFTWPDEDTLKTATAKGMYIPENNVIAGVKYFEDHFYITLPRMKGGVPATLTRIKAGPAHDASPNLEPFPSWAMNSVEDCNNLQNVQNVEIDARGQIWIIDGGRTETLMTPVVKCAPKLLIYDIKAERVTTVHNFPEEVASKNGSFLYDIVVDHTDGGYAYITDNSARDPGIIVYSVKENRSWKIRNAKTMMADPSATQFAVNGITISAPINIAGIALGPEIRTSNDRVVVNEDREVYFCPLSSQHLYSVNTTVLRDKNRARAAPDYDNSIKDIGLKPSQTVGMVMDNQGILYYGLLGNSAVGRWDSRTPFSSGQRLIARDLKYLEWPNSFTFDPTGNLTVLTNSLAKFIFGKMNLDEYNFRLITSYVGGKSYLYDDNFNYDLHGGHSSPRELTSPEPLPRPHPEPQPRPEPTSDGHHDHDTTSERTGDDSVKITQSSGCVLLTSLVTLILSIFVVLA</sequence>
<evidence type="ECO:0000256" key="4">
    <source>
        <dbReference type="ARBA" id="ARBA00022729"/>
    </source>
</evidence>
<evidence type="ECO:0000256" key="1">
    <source>
        <dbReference type="ARBA" id="ARBA00004613"/>
    </source>
</evidence>
<feature type="region of interest" description="Disordered" evidence="5">
    <location>
        <begin position="418"/>
        <end position="463"/>
    </location>
</feature>
<dbReference type="InterPro" id="IPR011042">
    <property type="entry name" value="6-blade_b-propeller_TolB-like"/>
</dbReference>
<evidence type="ECO:0000256" key="6">
    <source>
        <dbReference type="SAM" id="Phobius"/>
    </source>
</evidence>
<keyword evidence="6" id="KW-0812">Transmembrane</keyword>
<reference evidence="8" key="2">
    <citation type="submission" date="2021-08" db="EMBL/GenBank/DDBJ databases">
        <authorList>
            <person name="Eriksson T."/>
        </authorList>
    </citation>
    <scope>NUCLEOTIDE SEQUENCE</scope>
    <source>
        <strain evidence="8">Stoneville</strain>
        <tissue evidence="8">Whole head</tissue>
    </source>
</reference>
<feature type="compositionally biased region" description="Basic and acidic residues" evidence="5">
    <location>
        <begin position="432"/>
        <end position="463"/>
    </location>
</feature>
<dbReference type="GO" id="GO:0005576">
    <property type="term" value="C:extracellular region"/>
    <property type="evidence" value="ECO:0007669"/>
    <property type="project" value="UniProtKB-SubCell"/>
</dbReference>